<reference evidence="1 2" key="1">
    <citation type="submission" date="2019-03" db="EMBL/GenBank/DDBJ databases">
        <title>First draft genome of Liparis tanakae, snailfish: a comprehensive survey of snailfish specific genes.</title>
        <authorList>
            <person name="Kim W."/>
            <person name="Song I."/>
            <person name="Jeong J.-H."/>
            <person name="Kim D."/>
            <person name="Kim S."/>
            <person name="Ryu S."/>
            <person name="Song J.Y."/>
            <person name="Lee S.K."/>
        </authorList>
    </citation>
    <scope>NUCLEOTIDE SEQUENCE [LARGE SCALE GENOMIC DNA]</scope>
    <source>
        <tissue evidence="1">Muscle</tissue>
    </source>
</reference>
<keyword evidence="2" id="KW-1185">Reference proteome</keyword>
<protein>
    <submittedName>
        <fullName evidence="1">Uncharacterized protein</fullName>
    </submittedName>
</protein>
<evidence type="ECO:0000313" key="2">
    <source>
        <dbReference type="Proteomes" id="UP000314294"/>
    </source>
</evidence>
<dbReference type="Proteomes" id="UP000314294">
    <property type="component" value="Unassembled WGS sequence"/>
</dbReference>
<evidence type="ECO:0000313" key="1">
    <source>
        <dbReference type="EMBL" id="TNN86728.1"/>
    </source>
</evidence>
<comment type="caution">
    <text evidence="1">The sequence shown here is derived from an EMBL/GenBank/DDBJ whole genome shotgun (WGS) entry which is preliminary data.</text>
</comment>
<dbReference type="EMBL" id="SRLO01000013">
    <property type="protein sequence ID" value="TNN86728.1"/>
    <property type="molecule type" value="Genomic_DNA"/>
</dbReference>
<proteinExistence type="predicted"/>
<accession>A0A4Z2JAN2</accession>
<sequence length="150" mass="16016">MESYTLHWIWPVLWKAQDIHSPSYMAIAVMMLSPTLPSTSPSVALPDITRGLVFGGFPLVHFWNVVASEVPVPSANPQCIMGNCIPSVTAALRPTLSLLCYDASALGASFRPFFTDGESDVFTVFRGGLTGSAASTCSDGSLYIATVGQR</sequence>
<name>A0A4Z2JAN2_9TELE</name>
<dbReference type="AlphaFoldDB" id="A0A4Z2JAN2"/>
<organism evidence="1 2">
    <name type="scientific">Liparis tanakae</name>
    <name type="common">Tanaka's snailfish</name>
    <dbReference type="NCBI Taxonomy" id="230148"/>
    <lineage>
        <taxon>Eukaryota</taxon>
        <taxon>Metazoa</taxon>
        <taxon>Chordata</taxon>
        <taxon>Craniata</taxon>
        <taxon>Vertebrata</taxon>
        <taxon>Euteleostomi</taxon>
        <taxon>Actinopterygii</taxon>
        <taxon>Neopterygii</taxon>
        <taxon>Teleostei</taxon>
        <taxon>Neoteleostei</taxon>
        <taxon>Acanthomorphata</taxon>
        <taxon>Eupercaria</taxon>
        <taxon>Perciformes</taxon>
        <taxon>Cottioidei</taxon>
        <taxon>Cottales</taxon>
        <taxon>Liparidae</taxon>
        <taxon>Liparis</taxon>
    </lineage>
</organism>
<gene>
    <name evidence="1" type="ORF">EYF80_002911</name>
</gene>